<keyword evidence="2" id="KW-0418">Kinase</keyword>
<keyword evidence="6" id="KW-0812">Transmembrane</keyword>
<evidence type="ECO:0000313" key="8">
    <source>
        <dbReference type="EMBL" id="KAG5549639.1"/>
    </source>
</evidence>
<reference evidence="8" key="1">
    <citation type="submission" date="2020-08" db="EMBL/GenBank/DDBJ databases">
        <title>Plant Genome Project.</title>
        <authorList>
            <person name="Zhang R.-G."/>
        </authorList>
    </citation>
    <scope>NUCLEOTIDE SEQUENCE</scope>
    <source>
        <strain evidence="8">WSP0</strain>
        <tissue evidence="8">Leaf</tissue>
    </source>
</reference>
<evidence type="ECO:0000256" key="6">
    <source>
        <dbReference type="SAM" id="Phobius"/>
    </source>
</evidence>
<dbReference type="Pfam" id="PF00069">
    <property type="entry name" value="Pkinase"/>
    <property type="match status" value="1"/>
</dbReference>
<dbReference type="GO" id="GO:0030833">
    <property type="term" value="P:regulation of actin filament polymerization"/>
    <property type="evidence" value="ECO:0007669"/>
    <property type="project" value="InterPro"/>
</dbReference>
<name>A0AAV6KBA7_9ERIC</name>
<feature type="compositionally biased region" description="Polar residues" evidence="5">
    <location>
        <begin position="546"/>
        <end position="563"/>
    </location>
</feature>
<dbReference type="GO" id="GO:0005886">
    <property type="term" value="C:plasma membrane"/>
    <property type="evidence" value="ECO:0007669"/>
    <property type="project" value="UniProtKB-SubCell"/>
</dbReference>
<comment type="subcellular location">
    <subcellularLocation>
        <location evidence="1">Cell membrane</location>
        <topology evidence="1">Lipid-anchor</topology>
    </subcellularLocation>
</comment>
<dbReference type="Pfam" id="PF05994">
    <property type="entry name" value="FragX_IP"/>
    <property type="match status" value="1"/>
</dbReference>
<evidence type="ECO:0000256" key="1">
    <source>
        <dbReference type="ARBA" id="ARBA00004193"/>
    </source>
</evidence>
<dbReference type="Proteomes" id="UP000823749">
    <property type="component" value="Chromosome 5"/>
</dbReference>
<evidence type="ECO:0000256" key="3">
    <source>
        <dbReference type="ARBA" id="ARBA00023136"/>
    </source>
</evidence>
<evidence type="ECO:0000256" key="5">
    <source>
        <dbReference type="SAM" id="MobiDB-lite"/>
    </source>
</evidence>
<feature type="region of interest" description="Disordered" evidence="5">
    <location>
        <begin position="358"/>
        <end position="534"/>
    </location>
</feature>
<gene>
    <name evidence="8" type="ORF">RHGRI_014822</name>
</gene>
<evidence type="ECO:0000313" key="9">
    <source>
        <dbReference type="Proteomes" id="UP000823749"/>
    </source>
</evidence>
<feature type="compositionally biased region" description="Acidic residues" evidence="5">
    <location>
        <begin position="388"/>
        <end position="400"/>
    </location>
</feature>
<dbReference type="GO" id="GO:0004674">
    <property type="term" value="F:protein serine/threonine kinase activity"/>
    <property type="evidence" value="ECO:0007669"/>
    <property type="project" value="UniProtKB-KW"/>
</dbReference>
<feature type="compositionally biased region" description="Acidic residues" evidence="5">
    <location>
        <begin position="411"/>
        <end position="424"/>
    </location>
</feature>
<dbReference type="PANTHER" id="PTHR47985">
    <property type="entry name" value="OS07G0668900 PROTEIN"/>
    <property type="match status" value="1"/>
</dbReference>
<feature type="domain" description="Protein kinase" evidence="7">
    <location>
        <begin position="269"/>
        <end position="333"/>
    </location>
</feature>
<organism evidence="8 9">
    <name type="scientific">Rhododendron griersonianum</name>
    <dbReference type="NCBI Taxonomy" id="479676"/>
    <lineage>
        <taxon>Eukaryota</taxon>
        <taxon>Viridiplantae</taxon>
        <taxon>Streptophyta</taxon>
        <taxon>Embryophyta</taxon>
        <taxon>Tracheophyta</taxon>
        <taxon>Spermatophyta</taxon>
        <taxon>Magnoliopsida</taxon>
        <taxon>eudicotyledons</taxon>
        <taxon>Gunneridae</taxon>
        <taxon>Pentapetalae</taxon>
        <taxon>asterids</taxon>
        <taxon>Ericales</taxon>
        <taxon>Ericaceae</taxon>
        <taxon>Ericoideae</taxon>
        <taxon>Rhodoreae</taxon>
        <taxon>Rhododendron</taxon>
    </lineage>
</organism>
<dbReference type="PANTHER" id="PTHR47985:SF17">
    <property type="entry name" value="SERINE_THREONINE-PROTEIN KINASE CDL1-LIKE"/>
    <property type="match status" value="1"/>
</dbReference>
<dbReference type="Gene3D" id="1.10.510.10">
    <property type="entry name" value="Transferase(Phosphotransferase) domain 1"/>
    <property type="match status" value="1"/>
</dbReference>
<comment type="caution">
    <text evidence="8">The sequence shown here is derived from an EMBL/GenBank/DDBJ whole genome shotgun (WGS) entry which is preliminary data.</text>
</comment>
<evidence type="ECO:0000256" key="4">
    <source>
        <dbReference type="ARBA" id="ARBA00023288"/>
    </source>
</evidence>
<keyword evidence="2" id="KW-0723">Serine/threonine-protein kinase</keyword>
<dbReference type="GO" id="GO:0005524">
    <property type="term" value="F:ATP binding"/>
    <property type="evidence" value="ECO:0007669"/>
    <property type="project" value="InterPro"/>
</dbReference>
<evidence type="ECO:0000259" key="7">
    <source>
        <dbReference type="Pfam" id="PF00069"/>
    </source>
</evidence>
<dbReference type="SUPFAM" id="SSF56112">
    <property type="entry name" value="Protein kinase-like (PK-like)"/>
    <property type="match status" value="1"/>
</dbReference>
<proteinExistence type="predicted"/>
<feature type="compositionally biased region" description="Basic and acidic residues" evidence="5">
    <location>
        <begin position="366"/>
        <end position="387"/>
    </location>
</feature>
<feature type="transmembrane region" description="Helical" evidence="6">
    <location>
        <begin position="12"/>
        <end position="31"/>
    </location>
</feature>
<dbReference type="InterPro" id="IPR011009">
    <property type="entry name" value="Kinase-like_dom_sf"/>
</dbReference>
<feature type="region of interest" description="Disordered" evidence="5">
    <location>
        <begin position="546"/>
        <end position="570"/>
    </location>
</feature>
<keyword evidence="3 6" id="KW-0472">Membrane</keyword>
<dbReference type="EMBL" id="JACTNZ010000005">
    <property type="protein sequence ID" value="KAG5549639.1"/>
    <property type="molecule type" value="Genomic_DNA"/>
</dbReference>
<accession>A0AAV6KBA7</accession>
<protein>
    <recommendedName>
        <fullName evidence="7">Protein kinase domain-containing protein</fullName>
    </recommendedName>
</protein>
<keyword evidence="6" id="KW-1133">Transmembrane helix</keyword>
<sequence length="570" mass="62946">MWCWCRQWSGVRVGGGVVVVVVLEAVEWWWLGGVGRQMVVVGWWRQRSWMVVVVAEESTRLLNFYEFLSLHFKSVKDILLVLIVFAVESLELDFALLLPERHILLWVLPVLVVLATSSEKDTTPTAGHRVHTAAATCDPPVNCMSSFPPTALFPVTMQTLSTAIEWCKEVKGNMYDIVEGFQLLSKWTARIWKQCAWKFSRPFKDAVPNMSHEMTTSSSDYEKGSSDMRTLSVDWMANTSKPKSEALTASGLLLLLLLRSCLLLIFCIGGLEYLHEKANPPVIYRDLKSSSILLDEEFNPRLSDYGLAKLGLGGNKMHVSPRVMGSYGYCASEYERTGGTFGNFQKTSMLLVPNQPSQVEISSAPKNDHNHEEEKDTVEPEEEHNNDSDYSSDGDGDGDHDDPFGLKSSDSDDGGSVEDQQEQDNSEKNQAQVKKSVKWASTCKSKGDCKDGSAHSIARHNSNTKSHVESPDQNLNSNSSLTRGSGSDSKTSNSESEDGRSSNYSWSNRGMGLKYGSYGSSSREDSDVGSQDGSMAFGVRSYINVDSQDGSVGLSSRCDSNAESHFGFKG</sequence>
<keyword evidence="4" id="KW-0449">Lipoprotein</keyword>
<evidence type="ECO:0000256" key="2">
    <source>
        <dbReference type="ARBA" id="ARBA00022527"/>
    </source>
</evidence>
<dbReference type="GO" id="GO:0031267">
    <property type="term" value="F:small GTPase binding"/>
    <property type="evidence" value="ECO:0007669"/>
    <property type="project" value="InterPro"/>
</dbReference>
<dbReference type="AlphaFoldDB" id="A0AAV6KBA7"/>
<dbReference type="InterPro" id="IPR000719">
    <property type="entry name" value="Prot_kinase_dom"/>
</dbReference>
<keyword evidence="2" id="KW-0808">Transferase</keyword>
<dbReference type="InterPro" id="IPR008081">
    <property type="entry name" value="Cytoplasmic_FMR1-int"/>
</dbReference>
<feature type="compositionally biased region" description="Polar residues" evidence="5">
    <location>
        <begin position="459"/>
        <end position="494"/>
    </location>
</feature>
<keyword evidence="9" id="KW-1185">Reference proteome</keyword>